<keyword evidence="7" id="KW-1185">Reference proteome</keyword>
<dbReference type="AlphaFoldDB" id="F2NF75"/>
<dbReference type="SUPFAM" id="SSF55594">
    <property type="entry name" value="HPr-like"/>
    <property type="match status" value="1"/>
</dbReference>
<dbReference type="GO" id="GO:0005737">
    <property type="term" value="C:cytoplasm"/>
    <property type="evidence" value="ECO:0007669"/>
    <property type="project" value="UniProtKB-SubCell"/>
</dbReference>
<dbReference type="HOGENOM" id="CLU_136230_1_1_7"/>
<dbReference type="InterPro" id="IPR002114">
    <property type="entry name" value="PTS_HPr_Ser_P_site"/>
</dbReference>
<gene>
    <name evidence="6" type="ordered locus">Desac_0751</name>
</gene>
<dbReference type="InterPro" id="IPR000032">
    <property type="entry name" value="HPr-like"/>
</dbReference>
<reference evidence="7" key="2">
    <citation type="submission" date="2011-03" db="EMBL/GenBank/DDBJ databases">
        <title>The complete genome of Desulfobacca acetoxidans DSM 11109.</title>
        <authorList>
            <consortium name="US DOE Joint Genome Institute (JGI-PGF)"/>
            <person name="Lucas S."/>
            <person name="Copeland A."/>
            <person name="Lapidus A."/>
            <person name="Bruce D."/>
            <person name="Goodwin L."/>
            <person name="Pitluck S."/>
            <person name="Peters L."/>
            <person name="Kyrpides N."/>
            <person name="Mavromatis K."/>
            <person name="Ivanova N."/>
            <person name="Ovchinnikova G."/>
            <person name="Teshima H."/>
            <person name="Detter J.C."/>
            <person name="Han C."/>
            <person name="Land M."/>
            <person name="Hauser L."/>
            <person name="Markowitz V."/>
            <person name="Cheng J.-F."/>
            <person name="Hugenholtz P."/>
            <person name="Woyke T."/>
            <person name="Wu D."/>
            <person name="Spring S."/>
            <person name="Schueler E."/>
            <person name="Brambilla E."/>
            <person name="Klenk H.-P."/>
            <person name="Eisen J.A."/>
        </authorList>
    </citation>
    <scope>NUCLEOTIDE SEQUENCE [LARGE SCALE GENOMIC DNA]</scope>
    <source>
        <strain evidence="7">ATCC 700848 / DSM 11109 / ASRB2</strain>
    </source>
</reference>
<organism evidence="6 7">
    <name type="scientific">Desulfobacca acetoxidans (strain ATCC 700848 / DSM 11109 / ASRB2)</name>
    <dbReference type="NCBI Taxonomy" id="880072"/>
    <lineage>
        <taxon>Bacteria</taxon>
        <taxon>Pseudomonadati</taxon>
        <taxon>Thermodesulfobacteriota</taxon>
        <taxon>Desulfobaccia</taxon>
        <taxon>Desulfobaccales</taxon>
        <taxon>Desulfobaccaceae</taxon>
        <taxon>Desulfobacca</taxon>
    </lineage>
</organism>
<dbReference type="PROSITE" id="PS51350">
    <property type="entry name" value="PTS_HPR_DOM"/>
    <property type="match status" value="1"/>
</dbReference>
<dbReference type="NCBIfam" id="TIGR01003">
    <property type="entry name" value="PTS_HPr_family"/>
    <property type="match status" value="1"/>
</dbReference>
<dbReference type="InterPro" id="IPR050399">
    <property type="entry name" value="HPr"/>
</dbReference>
<evidence type="ECO:0000256" key="2">
    <source>
        <dbReference type="ARBA" id="ARBA00010736"/>
    </source>
</evidence>
<evidence type="ECO:0000256" key="4">
    <source>
        <dbReference type="ARBA" id="ARBA00022683"/>
    </source>
</evidence>
<dbReference type="STRING" id="880072.Desac_0751"/>
<dbReference type="PANTHER" id="PTHR33705:SF2">
    <property type="entry name" value="PHOSPHOCARRIER PROTEIN NPR"/>
    <property type="match status" value="1"/>
</dbReference>
<dbReference type="RefSeq" id="WP_013705743.1">
    <property type="nucleotide sequence ID" value="NC_015388.1"/>
</dbReference>
<evidence type="ECO:0000256" key="1">
    <source>
        <dbReference type="ARBA" id="ARBA00004496"/>
    </source>
</evidence>
<evidence type="ECO:0000256" key="3">
    <source>
        <dbReference type="ARBA" id="ARBA00022490"/>
    </source>
</evidence>
<dbReference type="OrthoDB" id="9798965at2"/>
<name>F2NF75_DESAR</name>
<comment type="similarity">
    <text evidence="2">Belongs to the HPr family.</text>
</comment>
<dbReference type="GO" id="GO:0016740">
    <property type="term" value="F:transferase activity"/>
    <property type="evidence" value="ECO:0007669"/>
    <property type="project" value="UniProtKB-KW"/>
</dbReference>
<dbReference type="Gene3D" id="3.30.1340.10">
    <property type="entry name" value="HPr-like"/>
    <property type="match status" value="1"/>
</dbReference>
<evidence type="ECO:0000313" key="7">
    <source>
        <dbReference type="Proteomes" id="UP000000483"/>
    </source>
</evidence>
<dbReference type="KEGG" id="dao:Desac_0751"/>
<dbReference type="GO" id="GO:0009401">
    <property type="term" value="P:phosphoenolpyruvate-dependent sugar phosphotransferase system"/>
    <property type="evidence" value="ECO:0007669"/>
    <property type="project" value="UniProtKB-KW"/>
</dbReference>
<keyword evidence="4" id="KW-0598">Phosphotransferase system</keyword>
<dbReference type="PANTHER" id="PTHR33705">
    <property type="entry name" value="PHOSPHOCARRIER PROTEIN HPR"/>
    <property type="match status" value="1"/>
</dbReference>
<proteinExistence type="inferred from homology"/>
<dbReference type="Pfam" id="PF00381">
    <property type="entry name" value="PTS-HPr"/>
    <property type="match status" value="1"/>
</dbReference>
<sequence>MSENLKITLPVLNRLGLHARAAAKIAALAQQYQADIILEKDGVKADARSILDILCLGCSQGSEVHLRAQGPEAFQAVEALSDLFHHYFGEPQCRP</sequence>
<dbReference type="PROSITE" id="PS00589">
    <property type="entry name" value="PTS_HPR_SER"/>
    <property type="match status" value="1"/>
</dbReference>
<dbReference type="PROSITE" id="PS00369">
    <property type="entry name" value="PTS_HPR_HIS"/>
    <property type="match status" value="1"/>
</dbReference>
<keyword evidence="6" id="KW-0808">Transferase</keyword>
<dbReference type="InterPro" id="IPR035895">
    <property type="entry name" value="HPr-like_sf"/>
</dbReference>
<evidence type="ECO:0000313" key="6">
    <source>
        <dbReference type="EMBL" id="AEB08630.1"/>
    </source>
</evidence>
<comment type="subcellular location">
    <subcellularLocation>
        <location evidence="1">Cytoplasm</location>
    </subcellularLocation>
</comment>
<keyword evidence="3" id="KW-0963">Cytoplasm</keyword>
<dbReference type="InterPro" id="IPR001020">
    <property type="entry name" value="PTS_HPr_His_P_site"/>
</dbReference>
<dbReference type="EMBL" id="CP002629">
    <property type="protein sequence ID" value="AEB08630.1"/>
    <property type="molecule type" value="Genomic_DNA"/>
</dbReference>
<dbReference type="PRINTS" id="PR00107">
    <property type="entry name" value="PHOSPHOCPHPR"/>
</dbReference>
<evidence type="ECO:0000259" key="5">
    <source>
        <dbReference type="PROSITE" id="PS51350"/>
    </source>
</evidence>
<feature type="domain" description="HPr" evidence="5">
    <location>
        <begin position="4"/>
        <end position="91"/>
    </location>
</feature>
<dbReference type="Proteomes" id="UP000000483">
    <property type="component" value="Chromosome"/>
</dbReference>
<dbReference type="eggNOG" id="COG1925">
    <property type="taxonomic scope" value="Bacteria"/>
</dbReference>
<accession>F2NF75</accession>
<reference evidence="6 7" key="1">
    <citation type="journal article" date="2011" name="Stand. Genomic Sci.">
        <title>Complete genome sequence of the acetate-degrading sulfate reducer Desulfobacca acetoxidans type strain (ASRB2).</title>
        <authorList>
            <person name="Goker M."/>
            <person name="Teshima H."/>
            <person name="Lapidus A."/>
            <person name="Nolan M."/>
            <person name="Lucas S."/>
            <person name="Hammon N."/>
            <person name="Deshpande S."/>
            <person name="Cheng J.F."/>
            <person name="Tapia R."/>
            <person name="Han C."/>
            <person name="Goodwin L."/>
            <person name="Pitluck S."/>
            <person name="Huntemann M."/>
            <person name="Liolios K."/>
            <person name="Ivanova N."/>
            <person name="Pagani I."/>
            <person name="Mavromatis K."/>
            <person name="Ovchinikova G."/>
            <person name="Pati A."/>
            <person name="Chen A."/>
            <person name="Palaniappan K."/>
            <person name="Land M."/>
            <person name="Hauser L."/>
            <person name="Brambilla E.M."/>
            <person name="Rohde M."/>
            <person name="Spring S."/>
            <person name="Detter J.C."/>
            <person name="Woyke T."/>
            <person name="Bristow J."/>
            <person name="Eisen J.A."/>
            <person name="Markowitz V."/>
            <person name="Hugenholtz P."/>
            <person name="Kyrpides N.C."/>
            <person name="Klenk H.P."/>
        </authorList>
    </citation>
    <scope>NUCLEOTIDE SEQUENCE [LARGE SCALE GENOMIC DNA]</scope>
    <source>
        <strain evidence="7">ATCC 700848 / DSM 11109 / ASRB2</strain>
    </source>
</reference>
<protein>
    <submittedName>
        <fullName evidence="6">Phosphotransferase system, phosphocarrier protein HPr</fullName>
    </submittedName>
</protein>